<dbReference type="InterPro" id="IPR007627">
    <property type="entry name" value="RNA_pol_sigma70_r2"/>
</dbReference>
<dbReference type="InterPro" id="IPR014284">
    <property type="entry name" value="RNA_pol_sigma-70_dom"/>
</dbReference>
<dbReference type="Gene3D" id="1.10.10.10">
    <property type="entry name" value="Winged helix-like DNA-binding domain superfamily/Winged helix DNA-binding domain"/>
    <property type="match status" value="1"/>
</dbReference>
<dbReference type="Proteomes" id="UP000262172">
    <property type="component" value="Unassembled WGS sequence"/>
</dbReference>
<evidence type="ECO:0000313" key="10">
    <source>
        <dbReference type="Proteomes" id="UP000262172"/>
    </source>
</evidence>
<protein>
    <submittedName>
        <fullName evidence="9">RNA polymerase subunit sigma-70</fullName>
    </submittedName>
</protein>
<dbReference type="GO" id="GO:0003677">
    <property type="term" value="F:DNA binding"/>
    <property type="evidence" value="ECO:0007669"/>
    <property type="project" value="InterPro"/>
</dbReference>
<keyword evidence="5" id="KW-0804">Transcription</keyword>
<keyword evidence="3" id="KW-0805">Transcription regulation</keyword>
<sequence length="287" mass="31526">MDENELAADFEEHRARLVAVATRVLGSRADAEDAVQETWLRLAGHSGDEIENLGGWLTRVTGRICIDMLRRRTSRGEETLDDWSRVEPVVTEDEERPEDAAELADSVGLALLVVLQSLRPEERLAFVLHDLFAVPFAEVATIVGTTTDASKMLASRARRKVQGTPHPTGSLRERREVVDAFLAAARSGDFDALLALLDPDVTWHRHTPKGHTVRIGANEVLAAVRRGDPERLEARRVSVNGEPGILVWGPNGKPMSLMSCTVADGRLVDIVSIIDPVRLATMDLPAR</sequence>
<dbReference type="RefSeq" id="WP_116242596.1">
    <property type="nucleotide sequence ID" value="NZ_QUAB01000044.1"/>
</dbReference>
<accession>A0A371NTG2</accession>
<dbReference type="Gene3D" id="1.10.1740.10">
    <property type="match status" value="1"/>
</dbReference>
<dbReference type="GO" id="GO:0016987">
    <property type="term" value="F:sigma factor activity"/>
    <property type="evidence" value="ECO:0007669"/>
    <property type="project" value="UniProtKB-KW"/>
</dbReference>
<evidence type="ECO:0000259" key="8">
    <source>
        <dbReference type="Pfam" id="PF12680"/>
    </source>
</evidence>
<reference evidence="9 10" key="1">
    <citation type="submission" date="2018-08" db="EMBL/GenBank/DDBJ databases">
        <title>Isolation, diversity and antifungal activity of Actinobacteria from cow dung.</title>
        <authorList>
            <person name="Ling L."/>
        </authorList>
    </citation>
    <scope>NUCLEOTIDE SEQUENCE [LARGE SCALE GENOMIC DNA]</scope>
    <source>
        <strain evidence="9 10">NEAU-LLE</strain>
    </source>
</reference>
<evidence type="ECO:0000256" key="2">
    <source>
        <dbReference type="ARBA" id="ARBA00011344"/>
    </source>
</evidence>
<keyword evidence="4" id="KW-0731">Sigma factor</keyword>
<dbReference type="AlphaFoldDB" id="A0A371NTG2"/>
<dbReference type="InterPro" id="IPR052704">
    <property type="entry name" value="ECF_Sigma-70_Domain"/>
</dbReference>
<evidence type="ECO:0000256" key="3">
    <source>
        <dbReference type="ARBA" id="ARBA00023015"/>
    </source>
</evidence>
<dbReference type="OrthoDB" id="3211555at2"/>
<dbReference type="SUPFAM" id="SSF88659">
    <property type="entry name" value="Sigma3 and sigma4 domains of RNA polymerase sigma factors"/>
    <property type="match status" value="1"/>
</dbReference>
<name>A0A371NTG2_9MICO</name>
<dbReference type="SUPFAM" id="SSF88946">
    <property type="entry name" value="Sigma2 domain of RNA polymerase sigma factors"/>
    <property type="match status" value="1"/>
</dbReference>
<dbReference type="Gene3D" id="3.10.450.50">
    <property type="match status" value="1"/>
</dbReference>
<dbReference type="Pfam" id="PF08281">
    <property type="entry name" value="Sigma70_r4_2"/>
    <property type="match status" value="1"/>
</dbReference>
<evidence type="ECO:0000313" key="9">
    <source>
        <dbReference type="EMBL" id="REJ04992.1"/>
    </source>
</evidence>
<evidence type="ECO:0000259" key="7">
    <source>
        <dbReference type="Pfam" id="PF08281"/>
    </source>
</evidence>
<keyword evidence="10" id="KW-1185">Reference proteome</keyword>
<comment type="subunit">
    <text evidence="2">Interacts transiently with the RNA polymerase catalytic core formed by RpoA, RpoB, RpoC and RpoZ (2 alpha, 1 beta, 1 beta' and 1 omega subunit) to form the RNA polymerase holoenzyme that can initiate transcription.</text>
</comment>
<comment type="similarity">
    <text evidence="1">Belongs to the sigma-70 factor family. ECF subfamily.</text>
</comment>
<dbReference type="InterPro" id="IPR032710">
    <property type="entry name" value="NTF2-like_dom_sf"/>
</dbReference>
<evidence type="ECO:0000256" key="4">
    <source>
        <dbReference type="ARBA" id="ARBA00023082"/>
    </source>
</evidence>
<dbReference type="SUPFAM" id="SSF54427">
    <property type="entry name" value="NTF2-like"/>
    <property type="match status" value="1"/>
</dbReference>
<dbReference type="InterPro" id="IPR036388">
    <property type="entry name" value="WH-like_DNA-bd_sf"/>
</dbReference>
<dbReference type="NCBIfam" id="TIGR02937">
    <property type="entry name" value="sigma70-ECF"/>
    <property type="match status" value="1"/>
</dbReference>
<feature type="domain" description="RNA polymerase sigma-70 region 2" evidence="6">
    <location>
        <begin position="10"/>
        <end position="73"/>
    </location>
</feature>
<dbReference type="InterPro" id="IPR013249">
    <property type="entry name" value="RNA_pol_sigma70_r4_t2"/>
</dbReference>
<dbReference type="GO" id="GO:0006352">
    <property type="term" value="P:DNA-templated transcription initiation"/>
    <property type="evidence" value="ECO:0007669"/>
    <property type="project" value="InterPro"/>
</dbReference>
<evidence type="ECO:0000259" key="6">
    <source>
        <dbReference type="Pfam" id="PF04542"/>
    </source>
</evidence>
<proteinExistence type="inferred from homology"/>
<dbReference type="PANTHER" id="PTHR30173:SF43">
    <property type="entry name" value="ECF RNA POLYMERASE SIGMA FACTOR SIGI-RELATED"/>
    <property type="match status" value="1"/>
</dbReference>
<feature type="domain" description="RNA polymerase sigma factor 70 region 4 type 2" evidence="7">
    <location>
        <begin position="110"/>
        <end position="160"/>
    </location>
</feature>
<dbReference type="EMBL" id="QUAB01000044">
    <property type="protein sequence ID" value="REJ04992.1"/>
    <property type="molecule type" value="Genomic_DNA"/>
</dbReference>
<dbReference type="Pfam" id="PF04542">
    <property type="entry name" value="Sigma70_r2"/>
    <property type="match status" value="1"/>
</dbReference>
<dbReference type="Pfam" id="PF12680">
    <property type="entry name" value="SnoaL_2"/>
    <property type="match status" value="1"/>
</dbReference>
<gene>
    <name evidence="9" type="ORF">DY023_12145</name>
</gene>
<comment type="caution">
    <text evidence="9">The sequence shown here is derived from an EMBL/GenBank/DDBJ whole genome shotgun (WGS) entry which is preliminary data.</text>
</comment>
<evidence type="ECO:0000256" key="1">
    <source>
        <dbReference type="ARBA" id="ARBA00010641"/>
    </source>
</evidence>
<organism evidence="9 10">
    <name type="scientific">Microbacterium bovistercoris</name>
    <dbReference type="NCBI Taxonomy" id="2293570"/>
    <lineage>
        <taxon>Bacteria</taxon>
        <taxon>Bacillati</taxon>
        <taxon>Actinomycetota</taxon>
        <taxon>Actinomycetes</taxon>
        <taxon>Micrococcales</taxon>
        <taxon>Microbacteriaceae</taxon>
        <taxon>Microbacterium</taxon>
    </lineage>
</organism>
<evidence type="ECO:0000256" key="5">
    <source>
        <dbReference type="ARBA" id="ARBA00023163"/>
    </source>
</evidence>
<feature type="domain" description="SnoaL-like" evidence="8">
    <location>
        <begin position="178"/>
        <end position="261"/>
    </location>
</feature>
<dbReference type="InterPro" id="IPR013324">
    <property type="entry name" value="RNA_pol_sigma_r3/r4-like"/>
</dbReference>
<dbReference type="InterPro" id="IPR037401">
    <property type="entry name" value="SnoaL-like"/>
</dbReference>
<dbReference type="PANTHER" id="PTHR30173">
    <property type="entry name" value="SIGMA 19 FACTOR"/>
    <property type="match status" value="1"/>
</dbReference>
<dbReference type="InterPro" id="IPR013325">
    <property type="entry name" value="RNA_pol_sigma_r2"/>
</dbReference>